<keyword evidence="6" id="KW-0408">Iron</keyword>
<feature type="chain" id="PRO_5041708502" evidence="14">
    <location>
        <begin position="35"/>
        <end position="1150"/>
    </location>
</feature>
<dbReference type="Proteomes" id="UP000058599">
    <property type="component" value="Chromosome"/>
</dbReference>
<dbReference type="KEGG" id="sgi:SGRAN_0957"/>
<evidence type="ECO:0000256" key="11">
    <source>
        <dbReference type="PROSITE-ProRule" id="PRU01360"/>
    </source>
</evidence>
<keyword evidence="16" id="KW-0675">Receptor</keyword>
<dbReference type="InterPro" id="IPR039426">
    <property type="entry name" value="TonB-dep_rcpt-like"/>
</dbReference>
<keyword evidence="8 12" id="KW-0798">TonB box</keyword>
<evidence type="ECO:0000313" key="17">
    <source>
        <dbReference type="Proteomes" id="UP000058599"/>
    </source>
</evidence>
<organism evidence="16 17">
    <name type="scientific">Sphingopyxis granuli</name>
    <dbReference type="NCBI Taxonomy" id="267128"/>
    <lineage>
        <taxon>Bacteria</taxon>
        <taxon>Pseudomonadati</taxon>
        <taxon>Pseudomonadota</taxon>
        <taxon>Alphaproteobacteria</taxon>
        <taxon>Sphingomonadales</taxon>
        <taxon>Sphingomonadaceae</taxon>
        <taxon>Sphingopyxis</taxon>
    </lineage>
</organism>
<keyword evidence="10 11" id="KW-0998">Cell outer membrane</keyword>
<proteinExistence type="inferred from homology"/>
<keyword evidence="3 11" id="KW-1134">Transmembrane beta strand</keyword>
<dbReference type="AlphaFoldDB" id="A0AA86GJG6"/>
<keyword evidence="14" id="KW-0732">Signal</keyword>
<dbReference type="InterPro" id="IPR036942">
    <property type="entry name" value="Beta-barrel_TonB_sf"/>
</dbReference>
<evidence type="ECO:0000256" key="9">
    <source>
        <dbReference type="ARBA" id="ARBA00023136"/>
    </source>
</evidence>
<evidence type="ECO:0000256" key="4">
    <source>
        <dbReference type="ARBA" id="ARBA00022496"/>
    </source>
</evidence>
<evidence type="ECO:0000256" key="2">
    <source>
        <dbReference type="ARBA" id="ARBA00022448"/>
    </source>
</evidence>
<evidence type="ECO:0000256" key="1">
    <source>
        <dbReference type="ARBA" id="ARBA00004571"/>
    </source>
</evidence>
<evidence type="ECO:0000256" key="7">
    <source>
        <dbReference type="ARBA" id="ARBA00023065"/>
    </source>
</evidence>
<dbReference type="Pfam" id="PF00593">
    <property type="entry name" value="TonB_dep_Rec_b-barrel"/>
    <property type="match status" value="1"/>
</dbReference>
<dbReference type="PANTHER" id="PTHR32552">
    <property type="entry name" value="FERRICHROME IRON RECEPTOR-RELATED"/>
    <property type="match status" value="1"/>
</dbReference>
<feature type="region of interest" description="Disordered" evidence="13">
    <location>
        <begin position="693"/>
        <end position="713"/>
    </location>
</feature>
<keyword evidence="7" id="KW-0406">Ion transport</keyword>
<dbReference type="GO" id="GO:0006826">
    <property type="term" value="P:iron ion transport"/>
    <property type="evidence" value="ECO:0007669"/>
    <property type="project" value="UniProtKB-KW"/>
</dbReference>
<comment type="subcellular location">
    <subcellularLocation>
        <location evidence="1 11">Cell outer membrane</location>
        <topology evidence="1 11">Multi-pass membrane protein</topology>
    </subcellularLocation>
</comment>
<dbReference type="InterPro" id="IPR000531">
    <property type="entry name" value="Beta-barrel_TonB"/>
</dbReference>
<evidence type="ECO:0000256" key="8">
    <source>
        <dbReference type="ARBA" id="ARBA00023077"/>
    </source>
</evidence>
<name>A0AA86GJG6_9SPHN</name>
<evidence type="ECO:0000256" key="13">
    <source>
        <dbReference type="SAM" id="MobiDB-lite"/>
    </source>
</evidence>
<keyword evidence="9 11" id="KW-0472">Membrane</keyword>
<dbReference type="InterPro" id="IPR011662">
    <property type="entry name" value="Secretin/TonB_short_N"/>
</dbReference>
<dbReference type="EMBL" id="CP012199">
    <property type="protein sequence ID" value="AMG73351.1"/>
    <property type="molecule type" value="Genomic_DNA"/>
</dbReference>
<keyword evidence="17" id="KW-1185">Reference proteome</keyword>
<dbReference type="Pfam" id="PF07715">
    <property type="entry name" value="Plug"/>
    <property type="match status" value="1"/>
</dbReference>
<evidence type="ECO:0000256" key="10">
    <source>
        <dbReference type="ARBA" id="ARBA00023237"/>
    </source>
</evidence>
<dbReference type="PANTHER" id="PTHR32552:SF81">
    <property type="entry name" value="TONB-DEPENDENT OUTER MEMBRANE RECEPTOR"/>
    <property type="match status" value="1"/>
</dbReference>
<evidence type="ECO:0000256" key="3">
    <source>
        <dbReference type="ARBA" id="ARBA00022452"/>
    </source>
</evidence>
<gene>
    <name evidence="16" type="ORF">SGRAN_0957</name>
</gene>
<feature type="signal peptide" evidence="14">
    <location>
        <begin position="1"/>
        <end position="34"/>
    </location>
</feature>
<dbReference type="GO" id="GO:0009279">
    <property type="term" value="C:cell outer membrane"/>
    <property type="evidence" value="ECO:0007669"/>
    <property type="project" value="UniProtKB-SubCell"/>
</dbReference>
<keyword evidence="4" id="KW-0410">Iron transport</keyword>
<dbReference type="Gene3D" id="3.55.50.30">
    <property type="match status" value="1"/>
</dbReference>
<keyword evidence="2 11" id="KW-0813">Transport</keyword>
<evidence type="ECO:0000259" key="15">
    <source>
        <dbReference type="SMART" id="SM00965"/>
    </source>
</evidence>
<evidence type="ECO:0000256" key="12">
    <source>
        <dbReference type="RuleBase" id="RU003357"/>
    </source>
</evidence>
<accession>A0AA86GJG6</accession>
<dbReference type="SUPFAM" id="SSF56935">
    <property type="entry name" value="Porins"/>
    <property type="match status" value="1"/>
</dbReference>
<dbReference type="InterPro" id="IPR012910">
    <property type="entry name" value="Plug_dom"/>
</dbReference>
<evidence type="ECO:0000313" key="16">
    <source>
        <dbReference type="EMBL" id="AMG73351.1"/>
    </source>
</evidence>
<comment type="similarity">
    <text evidence="11 12">Belongs to the TonB-dependent receptor family.</text>
</comment>
<feature type="domain" description="Secretin/TonB short N-terminal" evidence="15">
    <location>
        <begin position="60"/>
        <end position="111"/>
    </location>
</feature>
<evidence type="ECO:0000256" key="6">
    <source>
        <dbReference type="ARBA" id="ARBA00023004"/>
    </source>
</evidence>
<protein>
    <submittedName>
        <fullName evidence="16">TonB-dependent receptor</fullName>
    </submittedName>
</protein>
<dbReference type="SMART" id="SM00965">
    <property type="entry name" value="STN"/>
    <property type="match status" value="1"/>
</dbReference>
<evidence type="ECO:0000256" key="14">
    <source>
        <dbReference type="SAM" id="SignalP"/>
    </source>
</evidence>
<reference evidence="16 17" key="1">
    <citation type="journal article" date="2016" name="BMC Genomics">
        <title>Genomic analysis of the nitrate-respiring Sphingopyxis granuli (formerly Sphingomonas macrogoltabida) strain TFA.</title>
        <authorList>
            <person name="Garcia-Romero I."/>
            <person name="Perez-Pulido A.J."/>
            <person name="Gonzalez-Flores Y.E."/>
            <person name="Reyes-Ramirez F."/>
            <person name="Santero E."/>
            <person name="Floriano B."/>
        </authorList>
    </citation>
    <scope>NUCLEOTIDE SEQUENCE [LARGE SCALE GENOMIC DNA]</scope>
    <source>
        <strain evidence="16 17">TFA</strain>
    </source>
</reference>
<dbReference type="RefSeq" id="WP_237233761.1">
    <property type="nucleotide sequence ID" value="NZ_CP012199.1"/>
</dbReference>
<dbReference type="Gene3D" id="2.40.170.20">
    <property type="entry name" value="TonB-dependent receptor, beta-barrel domain"/>
    <property type="match status" value="3"/>
</dbReference>
<sequence>MTFATRTAFSFKAAMYLGVAALAVSAAGAMQAQAAEAKQLDIPAQALANTLTQIGRQTGSEVVFQAGDVRGRQAPAVRGALTAGQALDAALRGSGLRARHTPQGAYVVERAATPPPAARNEIDDGSEIVVTAQRKEEKIIDVPIAMTALSSNRLDDLKIEGGAELLRAVPNVSFTKTNFSMYNFSIRGIGTQSISATSDPAVAVSFNSTPLVRNRLFEAEFFDMNRVEVLRGPQGTLYGRNATAGVVNMIPALPESEFGGEVKGETGSYKTRRLSGMLNVPLSDTLGVRVAGMMTKRDGFDYNSFFNTRINGRDLWSTRATLAWEPSDRFKANVIWQHFEEDDNRSRSAKQLCTTDPGTAKIGDVEITDQLLRGRISQGCLPGSLYDDAAFGKPNSAALVYLYHPATSMRVGNRLEGRTQIQIPAIIPDPMGGGMQSRNLREIESNWDPIFRAKNDVVQFNWEYKPSETLQFISQTAYSRDRFYSSQDYNRFVTEPMFADSSDQPIYVGTKLIDSEKYPGPTPGGIYCDYQLGCSDRMVSADLNRSRNRQWSQEFRLQSSFDGPLNFLVGANYLDFKSQDDYYVFNNMFTYIAQWYYSRAPTIPAAPGYAGDGWVLRPCELGNEDRECPYVDTNPIDSLNDQGHNYFLSKNGVHIKSRALFGELYWNINENLKLTVGARYTKDKKKADQIPSQLLLGGGRNNPSTVANGGPDDPYGSQFIGDITGGRVNSGYPAQDDINLSWGKFTGRVVLDWKPDIGFTDDSLIYASISRGYKGGGVNPPRIDFNTNVVQFQFLPQTFRPEYVNALEIGMKHSFNGGRFTLNATGFFYDYKDFQVSQIVDRIAYNENFNATSWGLELEAAWRPSRAFRVDGNLGYLRTRLGKGAQSIDVMDRTQGDPDWVVLRPWLQVPSNCIVPRAYVEQILKKNAEGLIPKGGPESALILSSLCPGGDRYGSWNPARPTRVTGLNYWNPARGNVLVNPAYGITYDPLAPYNPDTVGALVPYDPANPEAWIGGASGAPNGGRGFYADLEGNELPNAPRLTANIGSQYTFFLEEGDWELTFRGDYYFQSKSFGRVYNTEFDRLRAWDNMNVAVMLTRPESGLSFQLYVKNLFKKMPITGFFVNSDDNGLTTNVFTPDPRIIGFNASLKF</sequence>
<keyword evidence="5 11" id="KW-0812">Transmembrane</keyword>
<evidence type="ECO:0000256" key="5">
    <source>
        <dbReference type="ARBA" id="ARBA00022692"/>
    </source>
</evidence>
<dbReference type="PROSITE" id="PS52016">
    <property type="entry name" value="TONB_DEPENDENT_REC_3"/>
    <property type="match status" value="1"/>
</dbReference>